<keyword evidence="5" id="KW-1185">Reference proteome</keyword>
<feature type="signal peptide" evidence="3">
    <location>
        <begin position="1"/>
        <end position="20"/>
    </location>
</feature>
<keyword evidence="2" id="KW-1133">Transmembrane helix</keyword>
<feature type="transmembrane region" description="Helical" evidence="2">
    <location>
        <begin position="368"/>
        <end position="396"/>
    </location>
</feature>
<organism evidence="4 5">
    <name type="scientific">Oopsacas minuta</name>
    <dbReference type="NCBI Taxonomy" id="111878"/>
    <lineage>
        <taxon>Eukaryota</taxon>
        <taxon>Metazoa</taxon>
        <taxon>Porifera</taxon>
        <taxon>Hexactinellida</taxon>
        <taxon>Hexasterophora</taxon>
        <taxon>Lyssacinosida</taxon>
        <taxon>Leucopsacidae</taxon>
        <taxon>Oopsacas</taxon>
    </lineage>
</organism>
<evidence type="ECO:0000256" key="2">
    <source>
        <dbReference type="SAM" id="Phobius"/>
    </source>
</evidence>
<sequence length="457" mass="50527">MMSRFSIILTVCLLPHLLSAENLFIKPDRVSCKGEEIKMSCYIEPPTGEQFSNKVPLISIDNSEPYTKDQINSNTIPHLDTSGYHIEKLSTVSPQIAASITITSFVSKDSAVLFGCHGSYISGTNTEALASGNAPRQAKVPNQILFDLYVDLISISDWCRALVSIKFLGPPESERAIEYYQVYVDGDLQSANISNDTDYFYPSGFYLDVSPATTYSIGLAAVSCAGAAPKSQDDVDISIPSYELDSNLRFELDYFNSLIINWDFTKDHDIPFAIGYSLKVNTAFKTDLESSVLTQTLNFIQSSAETSYSFDFGLSIIGEQSLYLDITVDLGIVSQCHDDKFAGNIITNTQTSIRSHVAPINIPYKISWIVVVVVSVALAVCTCSNYVSILSLLVMYCEKKRINRRNAYHNLIPEDRTETSAPLLSRMEVQEPTLPAPGYSVNTGTAEQPRYGPVYHD</sequence>
<accession>A0AAV7JXS5</accession>
<evidence type="ECO:0000256" key="1">
    <source>
        <dbReference type="SAM" id="MobiDB-lite"/>
    </source>
</evidence>
<dbReference type="AlphaFoldDB" id="A0AAV7JXS5"/>
<reference evidence="4 5" key="1">
    <citation type="journal article" date="2023" name="BMC Biol.">
        <title>The compact genome of the sponge Oopsacas minuta (Hexactinellida) is lacking key metazoan core genes.</title>
        <authorList>
            <person name="Santini S."/>
            <person name="Schenkelaars Q."/>
            <person name="Jourda C."/>
            <person name="Duchesne M."/>
            <person name="Belahbib H."/>
            <person name="Rocher C."/>
            <person name="Selva M."/>
            <person name="Riesgo A."/>
            <person name="Vervoort M."/>
            <person name="Leys S.P."/>
            <person name="Kodjabachian L."/>
            <person name="Le Bivic A."/>
            <person name="Borchiellini C."/>
            <person name="Claverie J.M."/>
            <person name="Renard E."/>
        </authorList>
    </citation>
    <scope>NUCLEOTIDE SEQUENCE [LARGE SCALE GENOMIC DNA]</scope>
    <source>
        <strain evidence="4">SPO-2</strain>
    </source>
</reference>
<comment type="caution">
    <text evidence="4">The sequence shown here is derived from an EMBL/GenBank/DDBJ whole genome shotgun (WGS) entry which is preliminary data.</text>
</comment>
<evidence type="ECO:0000256" key="3">
    <source>
        <dbReference type="SAM" id="SignalP"/>
    </source>
</evidence>
<feature type="chain" id="PRO_5043686806" evidence="3">
    <location>
        <begin position="21"/>
        <end position="457"/>
    </location>
</feature>
<gene>
    <name evidence="4" type="ORF">LOD99_3186</name>
</gene>
<evidence type="ECO:0000313" key="4">
    <source>
        <dbReference type="EMBL" id="KAI6653682.1"/>
    </source>
</evidence>
<keyword evidence="2" id="KW-0812">Transmembrane</keyword>
<dbReference type="EMBL" id="JAKMXF010000255">
    <property type="protein sequence ID" value="KAI6653682.1"/>
    <property type="molecule type" value="Genomic_DNA"/>
</dbReference>
<keyword evidence="3" id="KW-0732">Signal</keyword>
<name>A0AAV7JXS5_9METZ</name>
<proteinExistence type="predicted"/>
<protein>
    <submittedName>
        <fullName evidence="4">Uncharacterized protein</fullName>
    </submittedName>
</protein>
<feature type="region of interest" description="Disordered" evidence="1">
    <location>
        <begin position="433"/>
        <end position="457"/>
    </location>
</feature>
<keyword evidence="2" id="KW-0472">Membrane</keyword>
<dbReference type="Proteomes" id="UP001165289">
    <property type="component" value="Unassembled WGS sequence"/>
</dbReference>
<evidence type="ECO:0000313" key="5">
    <source>
        <dbReference type="Proteomes" id="UP001165289"/>
    </source>
</evidence>